<name>A0AAD5RI91_9PEZI</name>
<accession>A0AAD5RI91</accession>
<comment type="caution">
    <text evidence="5">The sequence shown here is derived from an EMBL/GenBank/DDBJ whole genome shotgun (WGS) entry which is preliminary data.</text>
</comment>
<evidence type="ECO:0000256" key="2">
    <source>
        <dbReference type="SAM" id="MobiDB-lite"/>
    </source>
</evidence>
<feature type="domain" description="DUF8212" evidence="4">
    <location>
        <begin position="254"/>
        <end position="358"/>
    </location>
</feature>
<dbReference type="InterPro" id="IPR010730">
    <property type="entry name" value="HET"/>
</dbReference>
<evidence type="ECO:0000259" key="3">
    <source>
        <dbReference type="Pfam" id="PF06985"/>
    </source>
</evidence>
<dbReference type="Pfam" id="PF00023">
    <property type="entry name" value="Ank"/>
    <property type="match status" value="2"/>
</dbReference>
<feature type="domain" description="Heterokaryon incompatibility" evidence="3">
    <location>
        <begin position="22"/>
        <end position="162"/>
    </location>
</feature>
<dbReference type="SUPFAM" id="SSF48403">
    <property type="entry name" value="Ankyrin repeat"/>
    <property type="match status" value="1"/>
</dbReference>
<dbReference type="PROSITE" id="PS50088">
    <property type="entry name" value="ANK_REPEAT"/>
    <property type="match status" value="3"/>
</dbReference>
<keyword evidence="1" id="KW-0040">ANK repeat</keyword>
<evidence type="ECO:0008006" key="7">
    <source>
        <dbReference type="Google" id="ProtNLM"/>
    </source>
</evidence>
<feature type="repeat" description="ANK" evidence="1">
    <location>
        <begin position="933"/>
        <end position="965"/>
    </location>
</feature>
<evidence type="ECO:0000256" key="1">
    <source>
        <dbReference type="PROSITE-ProRule" id="PRU00023"/>
    </source>
</evidence>
<proteinExistence type="predicted"/>
<dbReference type="Pfam" id="PF26640">
    <property type="entry name" value="DUF8212"/>
    <property type="match status" value="1"/>
</dbReference>
<dbReference type="Gene3D" id="1.25.40.20">
    <property type="entry name" value="Ankyrin repeat-containing domain"/>
    <property type="match status" value="4"/>
</dbReference>
<dbReference type="SMART" id="SM00248">
    <property type="entry name" value="ANK"/>
    <property type="match status" value="8"/>
</dbReference>
<feature type="compositionally biased region" description="Pro residues" evidence="2">
    <location>
        <begin position="893"/>
        <end position="905"/>
    </location>
</feature>
<organism evidence="5 6">
    <name type="scientific">Zalerion maritima</name>
    <dbReference type="NCBI Taxonomy" id="339359"/>
    <lineage>
        <taxon>Eukaryota</taxon>
        <taxon>Fungi</taxon>
        <taxon>Dikarya</taxon>
        <taxon>Ascomycota</taxon>
        <taxon>Pezizomycotina</taxon>
        <taxon>Sordariomycetes</taxon>
        <taxon>Lulworthiomycetidae</taxon>
        <taxon>Lulworthiales</taxon>
        <taxon>Lulworthiaceae</taxon>
        <taxon>Zalerion</taxon>
    </lineage>
</organism>
<feature type="region of interest" description="Disordered" evidence="2">
    <location>
        <begin position="123"/>
        <end position="142"/>
    </location>
</feature>
<dbReference type="InterPro" id="IPR036770">
    <property type="entry name" value="Ankyrin_rpt-contain_sf"/>
</dbReference>
<reference evidence="5" key="1">
    <citation type="submission" date="2022-07" db="EMBL/GenBank/DDBJ databases">
        <title>Draft genome sequence of Zalerion maritima ATCC 34329, a (micro)plastics degrading marine fungus.</title>
        <authorList>
            <person name="Paco A."/>
            <person name="Goncalves M.F.M."/>
            <person name="Rocha-Santos T.A.P."/>
            <person name="Alves A."/>
        </authorList>
    </citation>
    <scope>NUCLEOTIDE SEQUENCE</scope>
    <source>
        <strain evidence="5">ATCC 34329</strain>
    </source>
</reference>
<feature type="compositionally biased region" description="Low complexity" evidence="2">
    <location>
        <begin position="1123"/>
        <end position="1135"/>
    </location>
</feature>
<keyword evidence="6" id="KW-1185">Reference proteome</keyword>
<feature type="region of interest" description="Disordered" evidence="2">
    <location>
        <begin position="880"/>
        <end position="913"/>
    </location>
</feature>
<dbReference type="PANTHER" id="PTHR10622">
    <property type="entry name" value="HET DOMAIN-CONTAINING PROTEIN"/>
    <property type="match status" value="1"/>
</dbReference>
<feature type="compositionally biased region" description="Low complexity" evidence="2">
    <location>
        <begin position="883"/>
        <end position="892"/>
    </location>
</feature>
<dbReference type="Pfam" id="PF06985">
    <property type="entry name" value="HET"/>
    <property type="match status" value="1"/>
</dbReference>
<feature type="region of interest" description="Disordered" evidence="2">
    <location>
        <begin position="1120"/>
        <end position="1179"/>
    </location>
</feature>
<dbReference type="AlphaFoldDB" id="A0AAD5RI91"/>
<feature type="repeat" description="ANK" evidence="1">
    <location>
        <begin position="721"/>
        <end position="753"/>
    </location>
</feature>
<feature type="repeat" description="ANK" evidence="1">
    <location>
        <begin position="1009"/>
        <end position="1034"/>
    </location>
</feature>
<evidence type="ECO:0000313" key="5">
    <source>
        <dbReference type="EMBL" id="KAJ2894836.1"/>
    </source>
</evidence>
<dbReference type="InterPro" id="IPR058525">
    <property type="entry name" value="DUF8212"/>
</dbReference>
<gene>
    <name evidence="5" type="ORF">MKZ38_007186</name>
</gene>
<dbReference type="Pfam" id="PF12796">
    <property type="entry name" value="Ank_2"/>
    <property type="match status" value="1"/>
</dbReference>
<feature type="compositionally biased region" description="Polar residues" evidence="2">
    <location>
        <begin position="1139"/>
        <end position="1148"/>
    </location>
</feature>
<dbReference type="EMBL" id="JAKWBI020000452">
    <property type="protein sequence ID" value="KAJ2894836.1"/>
    <property type="molecule type" value="Genomic_DNA"/>
</dbReference>
<evidence type="ECO:0000313" key="6">
    <source>
        <dbReference type="Proteomes" id="UP001201980"/>
    </source>
</evidence>
<dbReference type="PANTHER" id="PTHR10622:SF12">
    <property type="entry name" value="HET DOMAIN-CONTAINING PROTEIN"/>
    <property type="match status" value="1"/>
</dbReference>
<dbReference type="Proteomes" id="UP001201980">
    <property type="component" value="Unassembled WGS sequence"/>
</dbReference>
<evidence type="ECO:0000259" key="4">
    <source>
        <dbReference type="Pfam" id="PF26640"/>
    </source>
</evidence>
<protein>
    <recommendedName>
        <fullName evidence="7">Heterokaryon incompatibility domain-containing protein</fullName>
    </recommendedName>
</protein>
<sequence length="1221" mass="136254">MRLLCTTNLEIIDVPDDAVPPYAILSHTWGRGEVTYQDVWALQQHKEGSHHREHIKGKLGFAKVRDSAALAKERGLSRIWIDTCCIDKTSSAELSEAINSMYRWYQEAQECYAYLTDVERKDEEELDGGNHSDGNPDNNQHRKVAKGFANSRWFMRGWTLQELIAPQTVYFYDKHWLLLGSKSGTRGMPSFLSRLTGVDRGVLAGHMQPSDLSVASRMRWVADRRTTRTEDLAYCLMGIFDVNMPLLYGEGAKSFTRLQEEILKVTDDQSIFAWAIPDSGNGGKEEICGLLAKHPKQFKDIRSMNPLPPLLGRESVPSSFTNQGLRVQLQLRPVASVDGMNVDEAVPEEYIAILDCSVTTGSSHFWPALHLQRLWNDQFARIQPQICRYLPAPAVAGSEYQVVYVKQKPKHVIPELLVSMSTTGHGTMFMDLEEVHPTTRWNPHSMTLKSVYSSGNGVMGAFRFSQKGGEDGMVDVIVGIRPSEFQLKTRQATWEAWCFQRRCDNRSLREVFETWDKTLQQSETSRPGLVEYQYMYGEDHRLLSSAQVVETMMYGRLFFSVLVLKRSELAINAELVPSITPPFPKRNGDPIEGPSLESLIAELTGPCFTATFFGEERARLEKGIRTKERYNSNWLPLVSGLKAHPTMGADAPSARRKPGDWMRFTRSLASGSMNMELWNSKLLEACRRGDSDKVKELLRRGASVNCCTRNMQFNPWGFTMEGLTPLHWAIVTKSESIISELMHEGANIMAASTDKWNTLHFLALRYDTDEALPKAIVEKLEGLPEDDLVTLARAKVSDMLETPLHLVCGRGEGNKQLFDILSDDKLGLRKDRNAQGELPLHRAAASGNLYAVSYYVDYLESEGILEAQDEELRTPVWHAAGAGSNRPQSRQQQPPPEEGRPPPTTNRPSSGGTIDTLVDLLSAGANANLADNLGRTPLHVACREGRADAVDVLLEHSAYATSPSAYIDMTPYHFAALFQNELCLQTLVERRPPAYREFDQPTNDGCLFTPLHLAAANGWHAGVMMLVSRGANVEKGCTHYIRKGHAGNEQQQQEQQAQLPLATAADGGRKQDAFYVPELVEMPSTSVFELVDNILASKNVEGWEEPRLRSVKQFLERIPREPQTQPQSAQSQQKHQQSRGASDQTVQGSPAIPRTGNAEAQGTESEAGKRSRKQTIEGQGGLLTQKEFVVDLSSYDGGIALDLPTPGFSADNKMELGDILA</sequence>
<dbReference type="InterPro" id="IPR002110">
    <property type="entry name" value="Ankyrin_rpt"/>
</dbReference>
<dbReference type="PROSITE" id="PS50297">
    <property type="entry name" value="ANK_REP_REGION"/>
    <property type="match status" value="3"/>
</dbReference>